<name>F7NK85_9FIRM</name>
<proteinExistence type="predicted"/>
<evidence type="ECO:0000313" key="2">
    <source>
        <dbReference type="Proteomes" id="UP000003240"/>
    </source>
</evidence>
<organism evidence="1 2">
    <name type="scientific">Acetonema longum DSM 6540</name>
    <dbReference type="NCBI Taxonomy" id="1009370"/>
    <lineage>
        <taxon>Bacteria</taxon>
        <taxon>Bacillati</taxon>
        <taxon>Bacillota</taxon>
        <taxon>Negativicutes</taxon>
        <taxon>Acetonemataceae</taxon>
        <taxon>Acetonema</taxon>
    </lineage>
</organism>
<dbReference type="RefSeq" id="WP_004096122.1">
    <property type="nucleotide sequence ID" value="NZ_AFGF01000107.1"/>
</dbReference>
<evidence type="ECO:0000313" key="1">
    <source>
        <dbReference type="EMBL" id="EGO63526.1"/>
    </source>
</evidence>
<protein>
    <submittedName>
        <fullName evidence="1">Uncharacterized protein</fullName>
    </submittedName>
</protein>
<dbReference type="STRING" id="1009370.ALO_12491"/>
<dbReference type="Proteomes" id="UP000003240">
    <property type="component" value="Unassembled WGS sequence"/>
</dbReference>
<dbReference type="AlphaFoldDB" id="F7NK85"/>
<dbReference type="EMBL" id="AFGF01000107">
    <property type="protein sequence ID" value="EGO63526.1"/>
    <property type="molecule type" value="Genomic_DNA"/>
</dbReference>
<comment type="caution">
    <text evidence="1">The sequence shown here is derived from an EMBL/GenBank/DDBJ whole genome shotgun (WGS) entry which is preliminary data.</text>
</comment>
<keyword evidence="2" id="KW-1185">Reference proteome</keyword>
<gene>
    <name evidence="1" type="ORF">ALO_12491</name>
</gene>
<accession>F7NK85</accession>
<sequence>MKSTIQFETITDILSEELYQTRYMIGQIDEKHYIYIWTCRTGEEVVEVSTEMLNSPAHDHGAMIGTAQEIADHIEVCVGLHRDDPDEVTAEAAEEVVAELREALGL</sequence>
<reference evidence="1 2" key="1">
    <citation type="journal article" date="2011" name="EMBO J.">
        <title>Structural diversity of bacterial flagellar motors.</title>
        <authorList>
            <person name="Chen S."/>
            <person name="Beeby M."/>
            <person name="Murphy G.E."/>
            <person name="Leadbetter J.R."/>
            <person name="Hendrixson D.R."/>
            <person name="Briegel A."/>
            <person name="Li Z."/>
            <person name="Shi J."/>
            <person name="Tocheva E.I."/>
            <person name="Muller A."/>
            <person name="Dobro M.J."/>
            <person name="Jensen G.J."/>
        </authorList>
    </citation>
    <scope>NUCLEOTIDE SEQUENCE [LARGE SCALE GENOMIC DNA]</scope>
    <source>
        <strain evidence="1 2">DSM 6540</strain>
    </source>
</reference>